<organism evidence="3 4">
    <name type="scientific">Caenimonas terrae</name>
    <dbReference type="NCBI Taxonomy" id="696074"/>
    <lineage>
        <taxon>Bacteria</taxon>
        <taxon>Pseudomonadati</taxon>
        <taxon>Pseudomonadota</taxon>
        <taxon>Betaproteobacteria</taxon>
        <taxon>Burkholderiales</taxon>
        <taxon>Comamonadaceae</taxon>
        <taxon>Caenimonas</taxon>
    </lineage>
</organism>
<feature type="transmembrane region" description="Helical" evidence="1">
    <location>
        <begin position="132"/>
        <end position="156"/>
    </location>
</feature>
<keyword evidence="1" id="KW-1133">Transmembrane helix</keyword>
<dbReference type="EMBL" id="JBHSMF010000010">
    <property type="protein sequence ID" value="MFC5499976.1"/>
    <property type="molecule type" value="Genomic_DNA"/>
</dbReference>
<feature type="transmembrane region" description="Helical" evidence="1">
    <location>
        <begin position="331"/>
        <end position="351"/>
    </location>
</feature>
<dbReference type="InterPro" id="IPR002656">
    <property type="entry name" value="Acyl_transf_3_dom"/>
</dbReference>
<keyword evidence="3" id="KW-0808">Transferase</keyword>
<feature type="transmembrane region" description="Helical" evidence="1">
    <location>
        <begin position="209"/>
        <end position="229"/>
    </location>
</feature>
<feature type="transmembrane region" description="Helical" evidence="1">
    <location>
        <begin position="263"/>
        <end position="283"/>
    </location>
</feature>
<dbReference type="PANTHER" id="PTHR23028:SF53">
    <property type="entry name" value="ACYL_TRANSF_3 DOMAIN-CONTAINING PROTEIN"/>
    <property type="match status" value="1"/>
</dbReference>
<evidence type="ECO:0000313" key="4">
    <source>
        <dbReference type="Proteomes" id="UP001596037"/>
    </source>
</evidence>
<keyword evidence="1" id="KW-0812">Transmembrane</keyword>
<feature type="transmembrane region" description="Helical" evidence="1">
    <location>
        <begin position="168"/>
        <end position="189"/>
    </location>
</feature>
<dbReference type="Pfam" id="PF01757">
    <property type="entry name" value="Acyl_transf_3"/>
    <property type="match status" value="1"/>
</dbReference>
<dbReference type="EC" id="2.3.-.-" evidence="3"/>
<name>A0ABW0NIZ4_9BURK</name>
<accession>A0ABW0NIZ4</accession>
<keyword evidence="1" id="KW-0472">Membrane</keyword>
<feature type="transmembrane region" description="Helical" evidence="1">
    <location>
        <begin position="46"/>
        <end position="66"/>
    </location>
</feature>
<dbReference type="RefSeq" id="WP_376852223.1">
    <property type="nucleotide sequence ID" value="NZ_JBHSMF010000010.1"/>
</dbReference>
<dbReference type="Proteomes" id="UP001596037">
    <property type="component" value="Unassembled WGS sequence"/>
</dbReference>
<feature type="transmembrane region" description="Helical" evidence="1">
    <location>
        <begin position="87"/>
        <end position="112"/>
    </location>
</feature>
<feature type="transmembrane region" description="Helical" evidence="1">
    <location>
        <begin position="20"/>
        <end position="40"/>
    </location>
</feature>
<feature type="transmembrane region" description="Helical" evidence="1">
    <location>
        <begin position="292"/>
        <end position="311"/>
    </location>
</feature>
<evidence type="ECO:0000259" key="2">
    <source>
        <dbReference type="Pfam" id="PF01757"/>
    </source>
</evidence>
<evidence type="ECO:0000256" key="1">
    <source>
        <dbReference type="SAM" id="Phobius"/>
    </source>
</evidence>
<comment type="caution">
    <text evidence="3">The sequence shown here is derived from an EMBL/GenBank/DDBJ whole genome shotgun (WGS) entry which is preliminary data.</text>
</comment>
<feature type="domain" description="Acyltransferase 3" evidence="2">
    <location>
        <begin position="14"/>
        <end position="347"/>
    </location>
</feature>
<keyword evidence="4" id="KW-1185">Reference proteome</keyword>
<sequence length="384" mass="42381">MQASQTARDNIDPLTGFRFLAAMLVFVSHYDIPGLSGTALRATRSGYAGVTLFFVLSGFVIGYNYLDRFESRMSAGLVRDYLVARLARVYPLYVCFIVFGYLAQGMTSLPWTHLFALQPWSADSKVAFGVNAAAWSIGVEAFLYLAFPLLVPVLAWLKVLSSLRRLQVAAVVVVAAMLYAAVYFTSAGLADLPLEHPASPHRWLYRVPAFRLGDFLLGILGATFFLRYARTDAQGLRRWSMVTYLAAVLILLLLAARKNFHSAFSWDLAYAVPAMLMILGLAINRGSALSRFLSSPALVLLGESSYAFYLVHLPAAPMHHGTVRGVPYELALYLVFLGLVIALSIGLHIAIETPARRWLRQRLAPARAPADTRRPPEAAEARLH</sequence>
<protein>
    <submittedName>
        <fullName evidence="3">Acyltransferase family protein</fullName>
        <ecNumber evidence="3">2.3.-.-</ecNumber>
    </submittedName>
</protein>
<keyword evidence="3" id="KW-0012">Acyltransferase</keyword>
<proteinExistence type="predicted"/>
<reference evidence="4" key="1">
    <citation type="journal article" date="2019" name="Int. J. Syst. Evol. Microbiol.">
        <title>The Global Catalogue of Microorganisms (GCM) 10K type strain sequencing project: providing services to taxonomists for standard genome sequencing and annotation.</title>
        <authorList>
            <consortium name="The Broad Institute Genomics Platform"/>
            <consortium name="The Broad Institute Genome Sequencing Center for Infectious Disease"/>
            <person name="Wu L."/>
            <person name="Ma J."/>
        </authorList>
    </citation>
    <scope>NUCLEOTIDE SEQUENCE [LARGE SCALE GENOMIC DNA]</scope>
    <source>
        <strain evidence="4">CCUG 57401</strain>
    </source>
</reference>
<dbReference type="PANTHER" id="PTHR23028">
    <property type="entry name" value="ACETYLTRANSFERASE"/>
    <property type="match status" value="1"/>
</dbReference>
<dbReference type="GO" id="GO:0016746">
    <property type="term" value="F:acyltransferase activity"/>
    <property type="evidence" value="ECO:0007669"/>
    <property type="project" value="UniProtKB-KW"/>
</dbReference>
<evidence type="ECO:0000313" key="3">
    <source>
        <dbReference type="EMBL" id="MFC5499976.1"/>
    </source>
</evidence>
<dbReference type="InterPro" id="IPR050879">
    <property type="entry name" value="Acyltransferase_3"/>
</dbReference>
<feature type="transmembrane region" description="Helical" evidence="1">
    <location>
        <begin position="241"/>
        <end position="257"/>
    </location>
</feature>
<gene>
    <name evidence="3" type="ORF">ACFPOE_20710</name>
</gene>